<comment type="caution">
    <text evidence="11">The sequence shown here is derived from an EMBL/GenBank/DDBJ whole genome shotgun (WGS) entry which is preliminary data.</text>
</comment>
<accession>A0ABT5YLK8</accession>
<dbReference type="InterPro" id="IPR048279">
    <property type="entry name" value="MdtK-like"/>
</dbReference>
<evidence type="ECO:0000256" key="7">
    <source>
        <dbReference type="ARBA" id="ARBA00023065"/>
    </source>
</evidence>
<evidence type="ECO:0000256" key="2">
    <source>
        <dbReference type="ARBA" id="ARBA00022448"/>
    </source>
</evidence>
<comment type="subcellular location">
    <subcellularLocation>
        <location evidence="1">Cell inner membrane</location>
        <topology evidence="1">Multi-pass membrane protein</topology>
    </subcellularLocation>
</comment>
<dbReference type="Pfam" id="PF01554">
    <property type="entry name" value="MatE"/>
    <property type="match status" value="2"/>
</dbReference>
<reference evidence="11 12" key="1">
    <citation type="submission" date="2023-03" db="EMBL/GenBank/DDBJ databases">
        <title>Fodinicurvata sp. CAU 1616 isolated from sea sendiment.</title>
        <authorList>
            <person name="Kim W."/>
        </authorList>
    </citation>
    <scope>NUCLEOTIDE SEQUENCE [LARGE SCALE GENOMIC DNA]</scope>
    <source>
        <strain evidence="11 12">CAU 1616</strain>
    </source>
</reference>
<dbReference type="PIRSF" id="PIRSF006603">
    <property type="entry name" value="DinF"/>
    <property type="match status" value="1"/>
</dbReference>
<evidence type="ECO:0000313" key="11">
    <source>
        <dbReference type="EMBL" id="MDF2095798.1"/>
    </source>
</evidence>
<feature type="transmembrane region" description="Helical" evidence="10">
    <location>
        <begin position="213"/>
        <end position="234"/>
    </location>
</feature>
<keyword evidence="3" id="KW-0050">Antiport</keyword>
<dbReference type="EMBL" id="JARHUD010000004">
    <property type="protein sequence ID" value="MDF2095798.1"/>
    <property type="molecule type" value="Genomic_DNA"/>
</dbReference>
<evidence type="ECO:0000256" key="8">
    <source>
        <dbReference type="ARBA" id="ARBA00023136"/>
    </source>
</evidence>
<feature type="transmembrane region" description="Helical" evidence="10">
    <location>
        <begin position="415"/>
        <end position="433"/>
    </location>
</feature>
<dbReference type="Proteomes" id="UP001215503">
    <property type="component" value="Unassembled WGS sequence"/>
</dbReference>
<evidence type="ECO:0000313" key="12">
    <source>
        <dbReference type="Proteomes" id="UP001215503"/>
    </source>
</evidence>
<keyword evidence="6 10" id="KW-1133">Transmembrane helix</keyword>
<keyword evidence="2" id="KW-0813">Transport</keyword>
<sequence length="475" mass="50707">MSLLRRLRPPSQRASLPVARSAAAEAWLVELRATLRLAGPLVLMQLGQVGIHTTDVVMMGRLGPEALAAGSLAMHWFILPWLFCLGVLSGVPALAAQALGARDSRGVRRTVRQGLWLAIGLSLPAMLLLWQTPALLRLVGQDPGLADTAGDYARMALWGFLPSMGFVVLRGFVSALSRPVSAMVAMLGAVLLNALVNYGLIFGNFGLPRMEVAGAGLGSAIVQTAMFLGMLAYVQRERRLRRYYLLARFGRSDWPRMRALLRVGWPVGFILLFEVGLFTSGTFMMGWVGTAALAASAVAAQCTHVTFMVPLGVGQAASVRVGLAAGGRDPEGVRRAGWSALALGTAFMCLAALAFWLLPETLIGLFLDLSDSENAAVIALGIRFLAVAALFQVADGAQVIGTSVLRGLSDTRVPMVYSAVGYWVIGFTSAWLLTFPLGVGGVGIWIGWALGLSATAILLVHRFARRERLALLDRV</sequence>
<dbReference type="InterPro" id="IPR050222">
    <property type="entry name" value="MATE_MdtK"/>
</dbReference>
<evidence type="ECO:0000256" key="4">
    <source>
        <dbReference type="ARBA" id="ARBA00022475"/>
    </source>
</evidence>
<keyword evidence="5 10" id="KW-0812">Transmembrane</keyword>
<name>A0ABT5YLK8_9PROT</name>
<feature type="transmembrane region" description="Helical" evidence="10">
    <location>
        <begin position="445"/>
        <end position="464"/>
    </location>
</feature>
<feature type="transmembrane region" description="Helical" evidence="10">
    <location>
        <begin position="259"/>
        <end position="279"/>
    </location>
</feature>
<keyword evidence="4" id="KW-1003">Cell membrane</keyword>
<dbReference type="NCBIfam" id="TIGR00797">
    <property type="entry name" value="matE"/>
    <property type="match status" value="1"/>
</dbReference>
<evidence type="ECO:0000256" key="5">
    <source>
        <dbReference type="ARBA" id="ARBA00022692"/>
    </source>
</evidence>
<keyword evidence="12" id="KW-1185">Reference proteome</keyword>
<feature type="transmembrane region" description="Helical" evidence="10">
    <location>
        <begin position="291"/>
        <end position="314"/>
    </location>
</feature>
<dbReference type="CDD" id="cd13131">
    <property type="entry name" value="MATE_NorM_like"/>
    <property type="match status" value="1"/>
</dbReference>
<organism evidence="11 12">
    <name type="scientific">Aquibaculum arenosum</name>
    <dbReference type="NCBI Taxonomy" id="3032591"/>
    <lineage>
        <taxon>Bacteria</taxon>
        <taxon>Pseudomonadati</taxon>
        <taxon>Pseudomonadota</taxon>
        <taxon>Alphaproteobacteria</taxon>
        <taxon>Rhodospirillales</taxon>
        <taxon>Rhodovibrionaceae</taxon>
        <taxon>Aquibaculum</taxon>
    </lineage>
</organism>
<dbReference type="InterPro" id="IPR002528">
    <property type="entry name" value="MATE_fam"/>
</dbReference>
<gene>
    <name evidence="11" type="ORF">P2G67_07405</name>
</gene>
<feature type="transmembrane region" description="Helical" evidence="10">
    <location>
        <begin position="152"/>
        <end position="173"/>
    </location>
</feature>
<protein>
    <recommendedName>
        <fullName evidence="9">Multidrug-efflux transporter</fullName>
    </recommendedName>
</protein>
<feature type="transmembrane region" description="Helical" evidence="10">
    <location>
        <begin position="376"/>
        <end position="394"/>
    </location>
</feature>
<evidence type="ECO:0000256" key="9">
    <source>
        <dbReference type="ARBA" id="ARBA00031636"/>
    </source>
</evidence>
<keyword evidence="7" id="KW-0406">Ion transport</keyword>
<feature type="transmembrane region" description="Helical" evidence="10">
    <location>
        <begin position="180"/>
        <end position="201"/>
    </location>
</feature>
<evidence type="ECO:0000256" key="3">
    <source>
        <dbReference type="ARBA" id="ARBA00022449"/>
    </source>
</evidence>
<feature type="transmembrane region" description="Helical" evidence="10">
    <location>
        <begin position="335"/>
        <end position="356"/>
    </location>
</feature>
<feature type="transmembrane region" description="Helical" evidence="10">
    <location>
        <begin position="73"/>
        <end position="95"/>
    </location>
</feature>
<feature type="transmembrane region" description="Helical" evidence="10">
    <location>
        <begin position="115"/>
        <end position="132"/>
    </location>
</feature>
<keyword evidence="8 10" id="KW-0472">Membrane</keyword>
<dbReference type="PANTHER" id="PTHR43298">
    <property type="entry name" value="MULTIDRUG RESISTANCE PROTEIN NORM-RELATED"/>
    <property type="match status" value="1"/>
</dbReference>
<dbReference type="PANTHER" id="PTHR43298:SF2">
    <property type="entry name" value="FMN_FAD EXPORTER YEEO-RELATED"/>
    <property type="match status" value="1"/>
</dbReference>
<dbReference type="RefSeq" id="WP_275821560.1">
    <property type="nucleotide sequence ID" value="NZ_JARHUD010000004.1"/>
</dbReference>
<evidence type="ECO:0000256" key="10">
    <source>
        <dbReference type="SAM" id="Phobius"/>
    </source>
</evidence>
<evidence type="ECO:0000256" key="6">
    <source>
        <dbReference type="ARBA" id="ARBA00022989"/>
    </source>
</evidence>
<proteinExistence type="predicted"/>
<evidence type="ECO:0000256" key="1">
    <source>
        <dbReference type="ARBA" id="ARBA00004429"/>
    </source>
</evidence>